<gene>
    <name evidence="1" type="ORF">BEJ32_24825</name>
</gene>
<protein>
    <submittedName>
        <fullName evidence="1">DGQHR domain-containing protein</fullName>
    </submittedName>
</protein>
<evidence type="ECO:0000313" key="1">
    <source>
        <dbReference type="EMBL" id="ECU7779320.1"/>
    </source>
</evidence>
<dbReference type="EMBL" id="AAKRAQ010000051">
    <property type="protein sequence ID" value="ECU7779320.1"/>
    <property type="molecule type" value="Genomic_DNA"/>
</dbReference>
<accession>A0A606XM42</accession>
<sequence>MDFPATVGMQGKTLILFLTIPGRILSRVLSSDSLGHALERSQRELNKKRAKKFHDYLVSAMENETPFVIPPLVGNCDSFVEYETIGNTNVGMAKFPMDAVIKLFDGQHRAKGIIDFCSAYRNDISVPIMLTQQLPLKTRQQFFSDINNNVSKPAAAINMVYNGRNDLAQQLVAFLRKHHLFSALVDFEHNVVPAKSFYWVSFKAINAVLARCPSPKKIGFYTIGDSNIHLYDLRKYNEVEKALDTGKAADWSPACRVAGAHIEGAIDFPSPVESTAG</sequence>
<dbReference type="CDD" id="cd16414">
    <property type="entry name" value="dndB_like"/>
    <property type="match status" value="1"/>
</dbReference>
<dbReference type="AlphaFoldDB" id="A0A606XM42"/>
<reference evidence="1" key="1">
    <citation type="submission" date="2018-07" db="EMBL/GenBank/DDBJ databases">
        <authorList>
            <consortium name="PulseNet: The National Subtyping Network for Foodborne Disease Surveillance"/>
            <person name="Tarr C.L."/>
            <person name="Trees E."/>
            <person name="Katz L.S."/>
            <person name="Carleton-Romer H.A."/>
            <person name="Stroika S."/>
            <person name="Kucerova Z."/>
            <person name="Roache K.F."/>
            <person name="Sabol A.L."/>
            <person name="Besser J."/>
            <person name="Gerner-Smidt P."/>
        </authorList>
    </citation>
    <scope>NUCLEOTIDE SEQUENCE</scope>
    <source>
        <strain evidence="1">PNUSAS003091</strain>
    </source>
</reference>
<dbReference type="InterPro" id="IPR017642">
    <property type="entry name" value="DNA_S_mod_DndB"/>
</dbReference>
<dbReference type="NCBIfam" id="TIGR03187">
    <property type="entry name" value="DGQHR"/>
    <property type="match status" value="1"/>
</dbReference>
<dbReference type="Pfam" id="PF14072">
    <property type="entry name" value="DndB"/>
    <property type="match status" value="1"/>
</dbReference>
<proteinExistence type="predicted"/>
<comment type="caution">
    <text evidence="1">The sequence shown here is derived from an EMBL/GenBank/DDBJ whole genome shotgun (WGS) entry which is preliminary data.</text>
</comment>
<dbReference type="InterPro" id="IPR017601">
    <property type="entry name" value="DGQHR-contain_dom"/>
</dbReference>
<name>A0A606XM42_SALAB</name>
<organism evidence="1">
    <name type="scientific">Salmonella abony</name>
    <dbReference type="NCBI Taxonomy" id="29482"/>
    <lineage>
        <taxon>Bacteria</taxon>
        <taxon>Pseudomonadati</taxon>
        <taxon>Pseudomonadota</taxon>
        <taxon>Gammaproteobacteria</taxon>
        <taxon>Enterobacterales</taxon>
        <taxon>Enterobacteriaceae</taxon>
        <taxon>Salmonella</taxon>
    </lineage>
</organism>